<evidence type="ECO:0000313" key="2">
    <source>
        <dbReference type="Proteomes" id="UP001189429"/>
    </source>
</evidence>
<dbReference type="Proteomes" id="UP001189429">
    <property type="component" value="Unassembled WGS sequence"/>
</dbReference>
<feature type="non-terminal residue" evidence="1">
    <location>
        <position position="1"/>
    </location>
</feature>
<proteinExistence type="predicted"/>
<name>A0ABN9V0R6_9DINO</name>
<comment type="caution">
    <text evidence="1">The sequence shown here is derived from an EMBL/GenBank/DDBJ whole genome shotgun (WGS) entry which is preliminary data.</text>
</comment>
<dbReference type="EMBL" id="CAUYUJ010016502">
    <property type="protein sequence ID" value="CAK0865951.1"/>
    <property type="molecule type" value="Genomic_DNA"/>
</dbReference>
<sequence length="198" mass="22528">ERSTAAVDAIRKAEVKSRCASRLSNGSADTLPLDGDLQGSNTLQLEDQDFDEPAPETEEAFGEEEVRLEKPRQFLFTLCLNWKALDVTLADSVVPVLVLHMQWPRPGLEVYKYSLPHSFLEMHMRFTLEVEILNPRNNAWEPLVEHFHGYFQMVRELTSHGSDKRIMLSGRDELLLNLKPSTLQRCRDQGGGEDLPPV</sequence>
<evidence type="ECO:0008006" key="3">
    <source>
        <dbReference type="Google" id="ProtNLM"/>
    </source>
</evidence>
<protein>
    <recommendedName>
        <fullName evidence="3">FACT complex subunit</fullName>
    </recommendedName>
</protein>
<evidence type="ECO:0000313" key="1">
    <source>
        <dbReference type="EMBL" id="CAK0865951.1"/>
    </source>
</evidence>
<gene>
    <name evidence="1" type="ORF">PCOR1329_LOCUS53332</name>
</gene>
<reference evidence="1" key="1">
    <citation type="submission" date="2023-10" db="EMBL/GenBank/DDBJ databases">
        <authorList>
            <person name="Chen Y."/>
            <person name="Shah S."/>
            <person name="Dougan E. K."/>
            <person name="Thang M."/>
            <person name="Chan C."/>
        </authorList>
    </citation>
    <scope>NUCLEOTIDE SEQUENCE [LARGE SCALE GENOMIC DNA]</scope>
</reference>
<keyword evidence="2" id="KW-1185">Reference proteome</keyword>
<accession>A0ABN9V0R6</accession>
<organism evidence="1 2">
    <name type="scientific">Prorocentrum cordatum</name>
    <dbReference type="NCBI Taxonomy" id="2364126"/>
    <lineage>
        <taxon>Eukaryota</taxon>
        <taxon>Sar</taxon>
        <taxon>Alveolata</taxon>
        <taxon>Dinophyceae</taxon>
        <taxon>Prorocentrales</taxon>
        <taxon>Prorocentraceae</taxon>
        <taxon>Prorocentrum</taxon>
    </lineage>
</organism>